<evidence type="ECO:0000256" key="2">
    <source>
        <dbReference type="SAM" id="Phobius"/>
    </source>
</evidence>
<protein>
    <recommendedName>
        <fullName evidence="3">J domain-containing protein</fullName>
    </recommendedName>
</protein>
<keyword evidence="2" id="KW-1133">Transmembrane helix</keyword>
<dbReference type="PRINTS" id="PR00625">
    <property type="entry name" value="JDOMAIN"/>
</dbReference>
<dbReference type="PROSITE" id="PS00636">
    <property type="entry name" value="DNAJ_1"/>
    <property type="match status" value="1"/>
</dbReference>
<feature type="compositionally biased region" description="Low complexity" evidence="1">
    <location>
        <begin position="64"/>
        <end position="81"/>
    </location>
</feature>
<dbReference type="AlphaFoldDB" id="A0A1D1V8B5"/>
<evidence type="ECO:0000256" key="1">
    <source>
        <dbReference type="SAM" id="MobiDB-lite"/>
    </source>
</evidence>
<dbReference type="InterPro" id="IPR051100">
    <property type="entry name" value="DnaJ_subfamily_B/C"/>
</dbReference>
<dbReference type="GO" id="GO:0005789">
    <property type="term" value="C:endoplasmic reticulum membrane"/>
    <property type="evidence" value="ECO:0007669"/>
    <property type="project" value="TreeGrafter"/>
</dbReference>
<dbReference type="GO" id="GO:0071218">
    <property type="term" value="P:cellular response to misfolded protein"/>
    <property type="evidence" value="ECO:0007669"/>
    <property type="project" value="TreeGrafter"/>
</dbReference>
<dbReference type="CDD" id="cd06257">
    <property type="entry name" value="DnaJ"/>
    <property type="match status" value="1"/>
</dbReference>
<reference evidence="4 5" key="1">
    <citation type="journal article" date="2016" name="Nat. Commun.">
        <title>Extremotolerant tardigrade genome and improved radiotolerance of human cultured cells by tardigrade-unique protein.</title>
        <authorList>
            <person name="Hashimoto T."/>
            <person name="Horikawa D.D."/>
            <person name="Saito Y."/>
            <person name="Kuwahara H."/>
            <person name="Kozuka-Hata H."/>
            <person name="Shin-I T."/>
            <person name="Minakuchi Y."/>
            <person name="Ohishi K."/>
            <person name="Motoyama A."/>
            <person name="Aizu T."/>
            <person name="Enomoto A."/>
            <person name="Kondo K."/>
            <person name="Tanaka S."/>
            <person name="Hara Y."/>
            <person name="Koshikawa S."/>
            <person name="Sagara H."/>
            <person name="Miura T."/>
            <person name="Yokobori S."/>
            <person name="Miyagawa K."/>
            <person name="Suzuki Y."/>
            <person name="Kubo T."/>
            <person name="Oyama M."/>
            <person name="Kohara Y."/>
            <person name="Fujiyama A."/>
            <person name="Arakawa K."/>
            <person name="Katayama T."/>
            <person name="Toyoda A."/>
            <person name="Kunieda T."/>
        </authorList>
    </citation>
    <scope>NUCLEOTIDE SEQUENCE [LARGE SCALE GENOMIC DNA]</scope>
    <source>
        <strain evidence="4 5">YOKOZUNA-1</strain>
    </source>
</reference>
<dbReference type="PANTHER" id="PTHR43908:SF3">
    <property type="entry name" value="AT29763P-RELATED"/>
    <property type="match status" value="1"/>
</dbReference>
<dbReference type="OrthoDB" id="442087at2759"/>
<comment type="caution">
    <text evidence="4">The sequence shown here is derived from an EMBL/GenBank/DDBJ whole genome shotgun (WGS) entry which is preliminary data.</text>
</comment>
<evidence type="ECO:0000313" key="4">
    <source>
        <dbReference type="EMBL" id="GAU94758.1"/>
    </source>
</evidence>
<dbReference type="SUPFAM" id="SSF46565">
    <property type="entry name" value="Chaperone J-domain"/>
    <property type="match status" value="1"/>
</dbReference>
<keyword evidence="5" id="KW-1185">Reference proteome</keyword>
<organism evidence="4 5">
    <name type="scientific">Ramazzottius varieornatus</name>
    <name type="common">Water bear</name>
    <name type="synonym">Tardigrade</name>
    <dbReference type="NCBI Taxonomy" id="947166"/>
    <lineage>
        <taxon>Eukaryota</taxon>
        <taxon>Metazoa</taxon>
        <taxon>Ecdysozoa</taxon>
        <taxon>Tardigrada</taxon>
        <taxon>Eutardigrada</taxon>
        <taxon>Parachela</taxon>
        <taxon>Hypsibioidea</taxon>
        <taxon>Ramazzottiidae</taxon>
        <taxon>Ramazzottius</taxon>
    </lineage>
</organism>
<dbReference type="InterPro" id="IPR001623">
    <property type="entry name" value="DnaJ_domain"/>
</dbReference>
<feature type="region of interest" description="Disordered" evidence="1">
    <location>
        <begin position="39"/>
        <end position="110"/>
    </location>
</feature>
<proteinExistence type="predicted"/>
<dbReference type="Gene3D" id="1.10.287.110">
    <property type="entry name" value="DnaJ domain"/>
    <property type="match status" value="1"/>
</dbReference>
<sequence>MNKDESVRCIHLARKAVEAGDEGKAKRLLEKSIRLFPNAEAEGLLNELNRPKDDGKDNEDSGSRPRSPSSSRRNRSHSGGPHQREKAHHNQASPEFSESRPGTETHREYSEEQLQAVVRVKKCTTFYEVLHVEKEKFSEAVLKKQYRKLALILHPDKNKAPGAGEAFKIVGKAYAVLSNAQKKAEYDAGGDNYEAARYNPQFARQQGRRRYYRQGNFMFFEDDTTADDIFNMFFGQGFNRFHDEDEEERRHHHPAYRRAQPDNGGEQPSEMQQLVRLIFIIVFAVFMGILPEIMR</sequence>
<keyword evidence="2" id="KW-0472">Membrane</keyword>
<name>A0A1D1V8B5_RAMVA</name>
<feature type="region of interest" description="Disordered" evidence="1">
    <location>
        <begin position="244"/>
        <end position="268"/>
    </location>
</feature>
<evidence type="ECO:0000313" key="5">
    <source>
        <dbReference type="Proteomes" id="UP000186922"/>
    </source>
</evidence>
<dbReference type="PROSITE" id="PS50076">
    <property type="entry name" value="DNAJ_2"/>
    <property type="match status" value="1"/>
</dbReference>
<evidence type="ECO:0000259" key="3">
    <source>
        <dbReference type="PROSITE" id="PS50076"/>
    </source>
</evidence>
<feature type="transmembrane region" description="Helical" evidence="2">
    <location>
        <begin position="274"/>
        <end position="294"/>
    </location>
</feature>
<dbReference type="InterPro" id="IPR018253">
    <property type="entry name" value="DnaJ_domain_CS"/>
</dbReference>
<feature type="compositionally biased region" description="Basic and acidic residues" evidence="1">
    <location>
        <begin position="49"/>
        <end position="63"/>
    </location>
</feature>
<accession>A0A1D1V8B5</accession>
<dbReference type="Pfam" id="PF00226">
    <property type="entry name" value="DnaJ"/>
    <property type="match status" value="1"/>
</dbReference>
<dbReference type="Proteomes" id="UP000186922">
    <property type="component" value="Unassembled WGS sequence"/>
</dbReference>
<dbReference type="SMART" id="SM00271">
    <property type="entry name" value="DnaJ"/>
    <property type="match status" value="1"/>
</dbReference>
<gene>
    <name evidence="4" type="primary">RvY_06477</name>
    <name evidence="4" type="synonym">RvY_06477.2</name>
    <name evidence="4" type="ORF">RvY_06477-2</name>
</gene>
<dbReference type="EMBL" id="BDGG01000003">
    <property type="protein sequence ID" value="GAU94758.1"/>
    <property type="molecule type" value="Genomic_DNA"/>
</dbReference>
<dbReference type="InterPro" id="IPR036869">
    <property type="entry name" value="J_dom_sf"/>
</dbReference>
<dbReference type="STRING" id="947166.A0A1D1V8B5"/>
<feature type="compositionally biased region" description="Basic and acidic residues" evidence="1">
    <location>
        <begin position="97"/>
        <end position="110"/>
    </location>
</feature>
<feature type="domain" description="J" evidence="3">
    <location>
        <begin position="125"/>
        <end position="190"/>
    </location>
</feature>
<dbReference type="PANTHER" id="PTHR43908">
    <property type="entry name" value="AT29763P-RELATED"/>
    <property type="match status" value="1"/>
</dbReference>
<keyword evidence="2" id="KW-0812">Transmembrane</keyword>
<dbReference type="GO" id="GO:0030544">
    <property type="term" value="F:Hsp70 protein binding"/>
    <property type="evidence" value="ECO:0007669"/>
    <property type="project" value="TreeGrafter"/>
</dbReference>